<proteinExistence type="predicted"/>
<dbReference type="RefSeq" id="WP_235805941.1">
    <property type="nucleotide sequence ID" value="NZ_AZGO01000003.1"/>
</dbReference>
<protein>
    <recommendedName>
        <fullName evidence="3">DNA-damage-inducible protein J</fullName>
    </recommendedName>
</protein>
<gene>
    <name evidence="1" type="ORF">FD34_GL001125</name>
</gene>
<name>A0A922TLQ5_9LACO</name>
<evidence type="ECO:0000313" key="2">
    <source>
        <dbReference type="Proteomes" id="UP000051085"/>
    </source>
</evidence>
<dbReference type="InterPro" id="IPR013321">
    <property type="entry name" value="Arc_rbn_hlx_hlx"/>
</dbReference>
<dbReference type="GeneID" id="87979691"/>
<reference evidence="1 2" key="1">
    <citation type="journal article" date="2015" name="Genome Announc.">
        <title>Expanding the biotechnology potential of lactobacilli through comparative genomics of 213 strains and associated genera.</title>
        <authorList>
            <person name="Sun Z."/>
            <person name="Harris H.M."/>
            <person name="McCann A."/>
            <person name="Guo C."/>
            <person name="Argimon S."/>
            <person name="Zhang W."/>
            <person name="Yang X."/>
            <person name="Jeffery I.B."/>
            <person name="Cooney J.C."/>
            <person name="Kagawa T.F."/>
            <person name="Liu W."/>
            <person name="Song Y."/>
            <person name="Salvetti E."/>
            <person name="Wrobel A."/>
            <person name="Rasinkangas P."/>
            <person name="Parkhill J."/>
            <person name="Rea M.C."/>
            <person name="O'Sullivan O."/>
            <person name="Ritari J."/>
            <person name="Douillard F.P."/>
            <person name="Paul Ross R."/>
            <person name="Yang R."/>
            <person name="Briner A.E."/>
            <person name="Felis G.E."/>
            <person name="de Vos W.M."/>
            <person name="Barrangou R."/>
            <person name="Klaenhammer T.R."/>
            <person name="Caufield P.W."/>
            <person name="Cui Y."/>
            <person name="Zhang H."/>
            <person name="O'Toole P.W."/>
        </authorList>
    </citation>
    <scope>NUCLEOTIDE SEQUENCE [LARGE SCALE GENOMIC DNA]</scope>
    <source>
        <strain evidence="1 2">DSM 8475</strain>
    </source>
</reference>
<organism evidence="1 2">
    <name type="scientific">Limosilactobacillus pontis DSM 8475</name>
    <dbReference type="NCBI Taxonomy" id="1423794"/>
    <lineage>
        <taxon>Bacteria</taxon>
        <taxon>Bacillati</taxon>
        <taxon>Bacillota</taxon>
        <taxon>Bacilli</taxon>
        <taxon>Lactobacillales</taxon>
        <taxon>Lactobacillaceae</taxon>
        <taxon>Limosilactobacillus</taxon>
    </lineage>
</organism>
<evidence type="ECO:0000313" key="1">
    <source>
        <dbReference type="EMBL" id="KRM37999.1"/>
    </source>
</evidence>
<comment type="caution">
    <text evidence="1">The sequence shown here is derived from an EMBL/GenBank/DDBJ whole genome shotgun (WGS) entry which is preliminary data.</text>
</comment>
<dbReference type="Gene3D" id="1.10.1220.10">
    <property type="entry name" value="Met repressor-like"/>
    <property type="match status" value="1"/>
</dbReference>
<dbReference type="AlphaFoldDB" id="A0A922TLQ5"/>
<accession>A0A922TLQ5</accession>
<dbReference type="Proteomes" id="UP000051085">
    <property type="component" value="Unassembled WGS sequence"/>
</dbReference>
<sequence length="107" mass="11970">MATIKPKAKTSSTIRLDPELRKELSEGLANVGMTVNGYFTMAAKQFIIQGKVPFEIKNVPKVEHVTFNDETRKAIVRAYAEEEGIISDTAKTFDDADDAMKELFNDK</sequence>
<dbReference type="EMBL" id="AZGO01000003">
    <property type="protein sequence ID" value="KRM37999.1"/>
    <property type="molecule type" value="Genomic_DNA"/>
</dbReference>
<dbReference type="GO" id="GO:0006355">
    <property type="term" value="P:regulation of DNA-templated transcription"/>
    <property type="evidence" value="ECO:0007669"/>
    <property type="project" value="InterPro"/>
</dbReference>
<evidence type="ECO:0008006" key="3">
    <source>
        <dbReference type="Google" id="ProtNLM"/>
    </source>
</evidence>